<dbReference type="PROSITE" id="PS50893">
    <property type="entry name" value="ABC_TRANSPORTER_2"/>
    <property type="match status" value="1"/>
</dbReference>
<evidence type="ECO:0000256" key="4">
    <source>
        <dbReference type="ARBA" id="ARBA00022840"/>
    </source>
</evidence>
<keyword evidence="6 7" id="KW-0472">Membrane</keyword>
<comment type="function">
    <text evidence="7">ATP-binding (A) component of a common energy-coupling factor (ECF) ABC-transporter complex.</text>
</comment>
<dbReference type="InterPro" id="IPR017871">
    <property type="entry name" value="ABC_transporter-like_CS"/>
</dbReference>
<reference evidence="9" key="1">
    <citation type="journal article" date="2020" name="mSystems">
        <title>Genome- and Community-Level Interaction Insights into Carbon Utilization and Element Cycling Functions of Hydrothermarchaeota in Hydrothermal Sediment.</title>
        <authorList>
            <person name="Zhou Z."/>
            <person name="Liu Y."/>
            <person name="Xu W."/>
            <person name="Pan J."/>
            <person name="Luo Z.H."/>
            <person name="Li M."/>
        </authorList>
    </citation>
    <scope>NUCLEOTIDE SEQUENCE [LARGE SCALE GENOMIC DNA]</scope>
    <source>
        <strain evidence="9">SpSt-716</strain>
    </source>
</reference>
<dbReference type="SUPFAM" id="SSF52540">
    <property type="entry name" value="P-loop containing nucleoside triphosphate hydrolases"/>
    <property type="match status" value="1"/>
</dbReference>
<dbReference type="InterPro" id="IPR050095">
    <property type="entry name" value="ECF_ABC_transporter_ATP-bd"/>
</dbReference>
<dbReference type="EC" id="7.-.-.-" evidence="7"/>
<protein>
    <recommendedName>
        <fullName evidence="7">Energy-coupling factor transporter ATP-binding protein EcfA2</fullName>
        <ecNumber evidence="7">7.-.-.-</ecNumber>
    </recommendedName>
</protein>
<dbReference type="AlphaFoldDB" id="A0A7V3YKV5"/>
<dbReference type="InterPro" id="IPR027417">
    <property type="entry name" value="P-loop_NTPase"/>
</dbReference>
<dbReference type="Gene3D" id="3.40.50.300">
    <property type="entry name" value="P-loop containing nucleotide triphosphate hydrolases"/>
    <property type="match status" value="1"/>
</dbReference>
<evidence type="ECO:0000313" key="9">
    <source>
        <dbReference type="EMBL" id="HGI74564.1"/>
    </source>
</evidence>
<evidence type="ECO:0000256" key="2">
    <source>
        <dbReference type="ARBA" id="ARBA00022475"/>
    </source>
</evidence>
<keyword evidence="3 7" id="KW-0547">Nucleotide-binding</keyword>
<comment type="caution">
    <text evidence="9">The sequence shown here is derived from an EMBL/GenBank/DDBJ whole genome shotgun (WGS) entry which is preliminary data.</text>
</comment>
<name>A0A7V3YKV5_9BACT</name>
<dbReference type="InterPro" id="IPR003593">
    <property type="entry name" value="AAA+_ATPase"/>
</dbReference>
<keyword evidence="2 7" id="KW-1003">Cell membrane</keyword>
<accession>A0A7V3YKV5</accession>
<evidence type="ECO:0000256" key="5">
    <source>
        <dbReference type="ARBA" id="ARBA00022967"/>
    </source>
</evidence>
<comment type="subcellular location">
    <subcellularLocation>
        <location evidence="7">Cell membrane</location>
        <topology evidence="7">Peripheral membrane protein</topology>
    </subcellularLocation>
</comment>
<dbReference type="EMBL" id="DTEN01000107">
    <property type="protein sequence ID" value="HGI74564.1"/>
    <property type="molecule type" value="Genomic_DNA"/>
</dbReference>
<dbReference type="NCBIfam" id="TIGR04521">
    <property type="entry name" value="ECF_ATPase_2"/>
    <property type="match status" value="1"/>
</dbReference>
<dbReference type="GO" id="GO:0043190">
    <property type="term" value="C:ATP-binding cassette (ABC) transporter complex"/>
    <property type="evidence" value="ECO:0007669"/>
    <property type="project" value="TreeGrafter"/>
</dbReference>
<dbReference type="FunFam" id="3.40.50.300:FF:000224">
    <property type="entry name" value="Energy-coupling factor transporter ATP-binding protein EcfA"/>
    <property type="match status" value="1"/>
</dbReference>
<proteinExistence type="inferred from homology"/>
<dbReference type="PROSITE" id="PS00211">
    <property type="entry name" value="ABC_TRANSPORTER_1"/>
    <property type="match status" value="1"/>
</dbReference>
<evidence type="ECO:0000256" key="7">
    <source>
        <dbReference type="RuleBase" id="RU365104"/>
    </source>
</evidence>
<dbReference type="InterPro" id="IPR003439">
    <property type="entry name" value="ABC_transporter-like_ATP-bd"/>
</dbReference>
<evidence type="ECO:0000256" key="3">
    <source>
        <dbReference type="ARBA" id="ARBA00022741"/>
    </source>
</evidence>
<dbReference type="GO" id="GO:0016887">
    <property type="term" value="F:ATP hydrolysis activity"/>
    <property type="evidence" value="ECO:0007669"/>
    <property type="project" value="InterPro"/>
</dbReference>
<organism evidence="9">
    <name type="scientific">Candidatus Caldatribacterium californiense</name>
    <dbReference type="NCBI Taxonomy" id="1454726"/>
    <lineage>
        <taxon>Bacteria</taxon>
        <taxon>Pseudomonadati</taxon>
        <taxon>Atribacterota</taxon>
        <taxon>Atribacteria</taxon>
        <taxon>Atribacterales</taxon>
        <taxon>Candidatus Caldatribacteriaceae</taxon>
        <taxon>Candidatus Caldatribacterium</taxon>
    </lineage>
</organism>
<dbReference type="GO" id="GO:0005524">
    <property type="term" value="F:ATP binding"/>
    <property type="evidence" value="ECO:0007669"/>
    <property type="project" value="UniProtKB-UniRule"/>
</dbReference>
<gene>
    <name evidence="9" type="ORF">ENU96_02640</name>
</gene>
<keyword evidence="4 7" id="KW-0067">ATP-binding</keyword>
<comment type="subunit">
    <text evidence="7">Forms a stable energy-coupling factor (ECF) transporter complex composed of 2 membrane-embedded substrate-binding proteins (S component), 2 ATP-binding proteins (A component) and 2 transmembrane proteins (T component).</text>
</comment>
<dbReference type="CDD" id="cd03225">
    <property type="entry name" value="ABC_cobalt_CbiO_domain1"/>
    <property type="match status" value="1"/>
</dbReference>
<dbReference type="PANTHER" id="PTHR43553">
    <property type="entry name" value="HEAVY METAL TRANSPORTER"/>
    <property type="match status" value="1"/>
</dbReference>
<dbReference type="InterPro" id="IPR015856">
    <property type="entry name" value="ABC_transpr_CbiO/EcfA_su"/>
</dbReference>
<comment type="similarity">
    <text evidence="7">Belongs to the ABC transporter superfamily. Energy-coupling factor EcfA family.</text>
</comment>
<evidence type="ECO:0000256" key="1">
    <source>
        <dbReference type="ARBA" id="ARBA00022448"/>
    </source>
</evidence>
<keyword evidence="5" id="KW-1278">Translocase</keyword>
<dbReference type="InterPro" id="IPR030946">
    <property type="entry name" value="EcfA2"/>
</dbReference>
<evidence type="ECO:0000256" key="6">
    <source>
        <dbReference type="ARBA" id="ARBA00023136"/>
    </source>
</evidence>
<sequence>MFILVENVSFTYLANTPFAVQALQGVSLTISRGESVAILGRTGCGKSTLVQHLNGLLVPQEGRVVVDGVDTRVRGAALKEIRQKVGLVFQYPEDQMFEETVFREVAFAPRNMGVEGEELEARVRWAMEAVGLNYEALKDKSPFELSGGQMRRVAIASILSMKPEVLVLDEPTAGLDPQGRTALLERLQDLRRQWGLTVVLVSHNVEDVARIAERVVVLERGRVVFDGPVRKFFACEHRMRQYGIIPSPLLQAAFLLRARGFEVDPPLTPLELYREIEEKVLARRRPCSVKV</sequence>
<dbReference type="Pfam" id="PF00005">
    <property type="entry name" value="ABC_tran"/>
    <property type="match status" value="1"/>
</dbReference>
<dbReference type="SMART" id="SM00382">
    <property type="entry name" value="AAA"/>
    <property type="match status" value="1"/>
</dbReference>
<feature type="domain" description="ABC transporter" evidence="8">
    <location>
        <begin position="3"/>
        <end position="245"/>
    </location>
</feature>
<evidence type="ECO:0000259" key="8">
    <source>
        <dbReference type="PROSITE" id="PS50893"/>
    </source>
</evidence>
<keyword evidence="1 7" id="KW-0813">Transport</keyword>
<dbReference type="GO" id="GO:0042626">
    <property type="term" value="F:ATPase-coupled transmembrane transporter activity"/>
    <property type="evidence" value="ECO:0007669"/>
    <property type="project" value="TreeGrafter"/>
</dbReference>